<organism evidence="2 3">
    <name type="scientific">Priestia taiwanensis</name>
    <dbReference type="NCBI Taxonomy" id="1347902"/>
    <lineage>
        <taxon>Bacteria</taxon>
        <taxon>Bacillati</taxon>
        <taxon>Bacillota</taxon>
        <taxon>Bacilli</taxon>
        <taxon>Bacillales</taxon>
        <taxon>Bacillaceae</taxon>
        <taxon>Priestia</taxon>
    </lineage>
</organism>
<sequence>MKRETLFLKIVVFLMGITILGLCVFGVPSLAKVYEEWVPNLAYLKYPFVIGVYTAALAFFFALYQTLKLLAYIDKGIVFSELPVQFLKNIKYCASIISSLQVLNIFLFMPVLHSMKEVEDAPTIIMIGLIVIFASIVIAVFAAVLQKLLQNAMDIKAENDLTV</sequence>
<comment type="caution">
    <text evidence="2">The sequence shown here is derived from an EMBL/GenBank/DDBJ whole genome shotgun (WGS) entry which is preliminary data.</text>
</comment>
<evidence type="ECO:0000313" key="2">
    <source>
        <dbReference type="EMBL" id="GGE59917.1"/>
    </source>
</evidence>
<dbReference type="Proteomes" id="UP000605259">
    <property type="component" value="Unassembled WGS sequence"/>
</dbReference>
<reference evidence="2" key="2">
    <citation type="submission" date="2020-09" db="EMBL/GenBank/DDBJ databases">
        <authorList>
            <person name="Sun Q."/>
            <person name="Zhou Y."/>
        </authorList>
    </citation>
    <scope>NUCLEOTIDE SEQUENCE</scope>
    <source>
        <strain evidence="2">CGMCC 1.12698</strain>
    </source>
</reference>
<keyword evidence="3" id="KW-1185">Reference proteome</keyword>
<evidence type="ECO:0000313" key="3">
    <source>
        <dbReference type="Proteomes" id="UP000605259"/>
    </source>
</evidence>
<reference evidence="2" key="1">
    <citation type="journal article" date="2014" name="Int. J. Syst. Evol. Microbiol.">
        <title>Complete genome sequence of Corynebacterium casei LMG S-19264T (=DSM 44701T), isolated from a smear-ripened cheese.</title>
        <authorList>
            <consortium name="US DOE Joint Genome Institute (JGI-PGF)"/>
            <person name="Walter F."/>
            <person name="Albersmeier A."/>
            <person name="Kalinowski J."/>
            <person name="Ruckert C."/>
        </authorList>
    </citation>
    <scope>NUCLEOTIDE SEQUENCE</scope>
    <source>
        <strain evidence="2">CGMCC 1.12698</strain>
    </source>
</reference>
<feature type="transmembrane region" description="Helical" evidence="1">
    <location>
        <begin position="7"/>
        <end position="28"/>
    </location>
</feature>
<accession>A0A917AL14</accession>
<keyword evidence="1" id="KW-0812">Transmembrane</keyword>
<proteinExistence type="predicted"/>
<dbReference type="EMBL" id="BMFK01000001">
    <property type="protein sequence ID" value="GGE59917.1"/>
    <property type="molecule type" value="Genomic_DNA"/>
</dbReference>
<name>A0A917AL14_9BACI</name>
<dbReference type="InterPro" id="IPR021354">
    <property type="entry name" value="DUF2975"/>
</dbReference>
<dbReference type="Pfam" id="PF11188">
    <property type="entry name" value="DUF2975"/>
    <property type="match status" value="1"/>
</dbReference>
<keyword evidence="1" id="KW-0472">Membrane</keyword>
<feature type="transmembrane region" description="Helical" evidence="1">
    <location>
        <begin position="92"/>
        <end position="112"/>
    </location>
</feature>
<protein>
    <submittedName>
        <fullName evidence="2">Membrane protein YoaS</fullName>
    </submittedName>
</protein>
<evidence type="ECO:0000256" key="1">
    <source>
        <dbReference type="SAM" id="Phobius"/>
    </source>
</evidence>
<gene>
    <name evidence="2" type="primary">yoaS</name>
    <name evidence="2" type="ORF">GCM10007140_07890</name>
</gene>
<feature type="transmembrane region" description="Helical" evidence="1">
    <location>
        <begin position="48"/>
        <end position="71"/>
    </location>
</feature>
<dbReference type="RefSeq" id="WP_188387123.1">
    <property type="nucleotide sequence ID" value="NZ_BMFK01000001.1"/>
</dbReference>
<feature type="transmembrane region" description="Helical" evidence="1">
    <location>
        <begin position="124"/>
        <end position="145"/>
    </location>
</feature>
<dbReference type="AlphaFoldDB" id="A0A917AL14"/>
<keyword evidence="1" id="KW-1133">Transmembrane helix</keyword>